<proteinExistence type="predicted"/>
<dbReference type="EMBL" id="AAMT01000002">
    <property type="protein sequence ID" value="EAQ14211.1"/>
    <property type="molecule type" value="Genomic_DNA"/>
</dbReference>
<dbReference type="CDD" id="cd17470">
    <property type="entry name" value="T3SS_Flik_C"/>
    <property type="match status" value="1"/>
</dbReference>
<sequence length="179" mass="19031">MPAMAETMGAPVDVTSDPIIAEVSGTEHARSETGRSAGPELQIFNRPETPRLVAQQVADVIRASRDGTLEVTLRPEELGRLNLSFNGDGNTLSVSLSADRPETLDLIKRNLALLEQDLRDLGYDSLNFAFDDGEGRDGQSDESRDPATPAGQGPASEDAQPPNANLSAHAARGGVDLRL</sequence>
<keyword evidence="3" id="KW-0969">Cilium</keyword>
<accession>A3VB78</accession>
<evidence type="ECO:0000313" key="3">
    <source>
        <dbReference type="EMBL" id="EAQ14211.1"/>
    </source>
</evidence>
<feature type="domain" description="Flagellar hook-length control protein-like C-terminal" evidence="2">
    <location>
        <begin position="67"/>
        <end position="138"/>
    </location>
</feature>
<keyword evidence="4" id="KW-1185">Reference proteome</keyword>
<dbReference type="AlphaFoldDB" id="A3VB78"/>
<dbReference type="InterPro" id="IPR038610">
    <property type="entry name" value="FliK-like_C_sf"/>
</dbReference>
<evidence type="ECO:0000313" key="4">
    <source>
        <dbReference type="Proteomes" id="UP000002931"/>
    </source>
</evidence>
<dbReference type="eggNOG" id="COG3144">
    <property type="taxonomic scope" value="Bacteria"/>
</dbReference>
<protein>
    <submittedName>
        <fullName evidence="3">Flagellar hook-length control protein</fullName>
    </submittedName>
</protein>
<dbReference type="Gene3D" id="3.30.750.140">
    <property type="match status" value="1"/>
</dbReference>
<dbReference type="InterPro" id="IPR021136">
    <property type="entry name" value="Flagellar_hook_control-like_C"/>
</dbReference>
<organism evidence="3 4">
    <name type="scientific">Maritimibacter alkaliphilus HTCC2654</name>
    <dbReference type="NCBI Taxonomy" id="314271"/>
    <lineage>
        <taxon>Bacteria</taxon>
        <taxon>Pseudomonadati</taxon>
        <taxon>Pseudomonadota</taxon>
        <taxon>Alphaproteobacteria</taxon>
        <taxon>Rhodobacterales</taxon>
        <taxon>Roseobacteraceae</taxon>
        <taxon>Maritimibacter</taxon>
    </lineage>
</organism>
<comment type="caution">
    <text evidence="3">The sequence shown here is derived from an EMBL/GenBank/DDBJ whole genome shotgun (WGS) entry which is preliminary data.</text>
</comment>
<keyword evidence="3" id="KW-0282">Flagellum</keyword>
<reference evidence="3 4" key="1">
    <citation type="journal article" date="2010" name="J. Bacteriol.">
        <title>Genome sequences of Pelagibaca bermudensis HTCC2601T and Maritimibacter alkaliphilus HTCC2654T, the type strains of two marine Roseobacter genera.</title>
        <authorList>
            <person name="Thrash J.C."/>
            <person name="Cho J.C."/>
            <person name="Ferriera S."/>
            <person name="Johnson J."/>
            <person name="Vergin K.L."/>
            <person name="Giovannoni S.J."/>
        </authorList>
    </citation>
    <scope>NUCLEOTIDE SEQUENCE [LARGE SCALE GENOMIC DNA]</scope>
    <source>
        <strain evidence="3 4">HTCC2654</strain>
    </source>
</reference>
<dbReference type="STRING" id="314271.RB2654_16116"/>
<evidence type="ECO:0000259" key="2">
    <source>
        <dbReference type="Pfam" id="PF02120"/>
    </source>
</evidence>
<feature type="region of interest" description="Disordered" evidence="1">
    <location>
        <begin position="130"/>
        <end position="179"/>
    </location>
</feature>
<keyword evidence="3" id="KW-0966">Cell projection</keyword>
<dbReference type="Pfam" id="PF02120">
    <property type="entry name" value="Flg_hook"/>
    <property type="match status" value="1"/>
</dbReference>
<gene>
    <name evidence="3" type="ORF">RB2654_16116</name>
</gene>
<dbReference type="HOGENOM" id="CLU_1501765_0_0_5"/>
<name>A3VB78_9RHOB</name>
<feature type="compositionally biased region" description="Basic and acidic residues" evidence="1">
    <location>
        <begin position="133"/>
        <end position="145"/>
    </location>
</feature>
<dbReference type="Proteomes" id="UP000002931">
    <property type="component" value="Unassembled WGS sequence"/>
</dbReference>
<evidence type="ECO:0000256" key="1">
    <source>
        <dbReference type="SAM" id="MobiDB-lite"/>
    </source>
</evidence>